<dbReference type="SUPFAM" id="SSF53649">
    <property type="entry name" value="Alkaline phosphatase-like"/>
    <property type="match status" value="1"/>
</dbReference>
<evidence type="ECO:0000313" key="4">
    <source>
        <dbReference type="EMBL" id="MEQ3553843.1"/>
    </source>
</evidence>
<organism evidence="4 5">
    <name type="scientific">Pseudonocardia nematodicida</name>
    <dbReference type="NCBI Taxonomy" id="1206997"/>
    <lineage>
        <taxon>Bacteria</taxon>
        <taxon>Bacillati</taxon>
        <taxon>Actinomycetota</taxon>
        <taxon>Actinomycetes</taxon>
        <taxon>Pseudonocardiales</taxon>
        <taxon>Pseudonocardiaceae</taxon>
        <taxon>Pseudonocardia</taxon>
    </lineage>
</organism>
<dbReference type="InterPro" id="IPR017850">
    <property type="entry name" value="Alkaline_phosphatase_core_sf"/>
</dbReference>
<dbReference type="PANTHER" id="PTHR42693:SF53">
    <property type="entry name" value="ENDO-4-O-SULFATASE"/>
    <property type="match status" value="1"/>
</dbReference>
<dbReference type="RefSeq" id="WP_349300917.1">
    <property type="nucleotide sequence ID" value="NZ_JBEDNQ010000012.1"/>
</dbReference>
<dbReference type="InterPro" id="IPR050738">
    <property type="entry name" value="Sulfatase"/>
</dbReference>
<dbReference type="EMBL" id="JBEDNQ010000012">
    <property type="protein sequence ID" value="MEQ3553843.1"/>
    <property type="molecule type" value="Genomic_DNA"/>
</dbReference>
<reference evidence="4 5" key="1">
    <citation type="submission" date="2024-03" db="EMBL/GenBank/DDBJ databases">
        <title>Draft genome sequence of Pseudonocardia nematodicida JCM 31783.</title>
        <authorList>
            <person name="Butdee W."/>
            <person name="Duangmal K."/>
        </authorList>
    </citation>
    <scope>NUCLEOTIDE SEQUENCE [LARGE SCALE GENOMIC DNA]</scope>
    <source>
        <strain evidence="4 5">JCM 31783</strain>
    </source>
</reference>
<protein>
    <submittedName>
        <fullName evidence="4">Sulfatase</fullName>
    </submittedName>
</protein>
<keyword evidence="2" id="KW-0378">Hydrolase</keyword>
<evidence type="ECO:0000259" key="3">
    <source>
        <dbReference type="Pfam" id="PF00884"/>
    </source>
</evidence>
<dbReference type="Pfam" id="PF00884">
    <property type="entry name" value="Sulfatase"/>
    <property type="match status" value="1"/>
</dbReference>
<gene>
    <name evidence="4" type="ORF">WIS52_25490</name>
</gene>
<comment type="similarity">
    <text evidence="1">Belongs to the sulfatase family.</text>
</comment>
<feature type="domain" description="Sulfatase N-terminal" evidence="3">
    <location>
        <begin position="8"/>
        <end position="302"/>
    </location>
</feature>
<dbReference type="Gene3D" id="3.40.720.10">
    <property type="entry name" value="Alkaline Phosphatase, subunit A"/>
    <property type="match status" value="1"/>
</dbReference>
<dbReference type="Proteomes" id="UP001494902">
    <property type="component" value="Unassembled WGS sequence"/>
</dbReference>
<dbReference type="PANTHER" id="PTHR42693">
    <property type="entry name" value="ARYLSULFATASE FAMILY MEMBER"/>
    <property type="match status" value="1"/>
</dbReference>
<evidence type="ECO:0000256" key="2">
    <source>
        <dbReference type="ARBA" id="ARBA00022801"/>
    </source>
</evidence>
<accession>A0ABV1KIZ7</accession>
<comment type="caution">
    <text evidence="4">The sequence shown here is derived from an EMBL/GenBank/DDBJ whole genome shotgun (WGS) entry which is preliminary data.</text>
</comment>
<dbReference type="CDD" id="cd16027">
    <property type="entry name" value="SGSH"/>
    <property type="match status" value="1"/>
</dbReference>
<sequence length="455" mass="49843">MSTPAQRPNILLITVDDMDARSPGRFGGPPGLTPHIDTLADSGTRFTDAHVVAAVCQPSRSAIMTGRYPHANGAEGFEPIHDGVPVLTDGLRAAGYALGILGKVTHLAPVERFGWDHQRDMDDLGKGRDPQRYRDSAVEFLTGAVAADRPWFLMANMHDPHRPFHGSAAETEKFGGAVGTQYPAPDVVPAPGEYPVPGFLPDIDGVRTEYAQYLASVRRCDQVVGAVLDAVRESGGTRDTVIAFLSDNGMAFPFAKANCYLQSTRTPFVLVWPGVTTAGTVQDTARITMLDLVPTFCDAAGIAVPEGATGASLRSAVMGERTPDETAFTVFHETSAKGRYEMRCAQDSSFGYLWNAWSDGEREYRAENMDGLSWPAMQDSDDPEVVRRREFYLRRAPEELYDLRADPHSLTDLAADPAYRTVLEDYRSRMRSWMARDGDPLHERFVREVSGVPAA</sequence>
<dbReference type="InterPro" id="IPR000917">
    <property type="entry name" value="Sulfatase_N"/>
</dbReference>
<keyword evidence="5" id="KW-1185">Reference proteome</keyword>
<evidence type="ECO:0000256" key="1">
    <source>
        <dbReference type="ARBA" id="ARBA00008779"/>
    </source>
</evidence>
<evidence type="ECO:0000313" key="5">
    <source>
        <dbReference type="Proteomes" id="UP001494902"/>
    </source>
</evidence>
<name>A0ABV1KIZ7_9PSEU</name>
<proteinExistence type="inferred from homology"/>